<keyword evidence="1" id="KW-0808">Transferase</keyword>
<keyword evidence="1" id="KW-0328">Glycosyltransferase</keyword>
<dbReference type="EC" id="2.4.1.266" evidence="1"/>
<dbReference type="Gene3D" id="3.90.550.10">
    <property type="entry name" value="Spore Coat Polysaccharide Biosynthesis Protein SpsA, Chain A"/>
    <property type="match status" value="1"/>
</dbReference>
<dbReference type="InterPro" id="IPR029044">
    <property type="entry name" value="Nucleotide-diphossugar_trans"/>
</dbReference>
<dbReference type="Proteomes" id="UP000322887">
    <property type="component" value="Chromosome"/>
</dbReference>
<sequence>MGDFYQNGIITTLHNLSSRPIDEMEAELLQFSKIRPMSLVLPCLYSELEGPALDKIVTELAKVGYLNEIVIGLDRANEEQYKHAIQFFSRLPQKHRILWNDGPRLQEVNTVLQDQGLAPNELGKGCNVWYCLGYILAQGTSASVALHDCDILTYDRNLLARLIYPVANPSFNYQFCKGYYARVAGSKMNGRVTRLLVTPLLRALKKILGSLDYLEYLDSYRYPLAGEFSFRVDVINDIRIPSDWGLEIGVLSEVNRNFSTNRLCQVDIADRYDHKHQNLSVDDAHAGLSKMSIDISKGIFRKLATNGVVFSTETFRSIKATYYRIALDFIETYRNDAIINGLALDIHNEEKAVELFAENVLKAGLHFLDNPMETPFIPSWNRVQSAVPDIFASLCAAVDDDYREFA</sequence>
<dbReference type="SUPFAM" id="SSF53448">
    <property type="entry name" value="Nucleotide-diphospho-sugar transferases"/>
    <property type="match status" value="1"/>
</dbReference>
<dbReference type="RefSeq" id="WP_002646088.1">
    <property type="nucleotide sequence ID" value="NZ_CP042910.1"/>
</dbReference>
<dbReference type="EMBL" id="CP042910">
    <property type="protein sequence ID" value="QEG15650.1"/>
    <property type="molecule type" value="Genomic_DNA"/>
</dbReference>
<protein>
    <submittedName>
        <fullName evidence="1">Glucosyl-3-phosphoglycerate synthase</fullName>
        <ecNumber evidence="1">2.4.1.266</ecNumber>
    </submittedName>
</protein>
<evidence type="ECO:0000313" key="2">
    <source>
        <dbReference type="Proteomes" id="UP000322887"/>
    </source>
</evidence>
<reference evidence="1 2" key="1">
    <citation type="submission" date="2019-08" db="EMBL/GenBank/DDBJ databases">
        <title>Deep-cultivation of Planctomycetes and their phenomic and genomic characterization uncovers novel biology.</title>
        <authorList>
            <person name="Wiegand S."/>
            <person name="Jogler M."/>
            <person name="Boedeker C."/>
            <person name="Pinto D."/>
            <person name="Vollmers J."/>
            <person name="Rivas-Marin E."/>
            <person name="Kohn T."/>
            <person name="Peeters S.H."/>
            <person name="Heuer A."/>
            <person name="Rast P."/>
            <person name="Oberbeckmann S."/>
            <person name="Bunk B."/>
            <person name="Jeske O."/>
            <person name="Meyerdierks A."/>
            <person name="Storesund J.E."/>
            <person name="Kallscheuer N."/>
            <person name="Luecker S."/>
            <person name="Lage O.M."/>
            <person name="Pohl T."/>
            <person name="Merkel B.J."/>
            <person name="Hornburger P."/>
            <person name="Mueller R.-W."/>
            <person name="Bruemmer F."/>
            <person name="Labrenz M."/>
            <person name="Spormann A.M."/>
            <person name="Op den Camp H."/>
            <person name="Overmann J."/>
            <person name="Amann R."/>
            <person name="Jetten M.S.M."/>
            <person name="Mascher T."/>
            <person name="Medema M.H."/>
            <person name="Devos D.P."/>
            <person name="Kaster A.-K."/>
            <person name="Ovreas L."/>
            <person name="Rohde M."/>
            <person name="Galperin M.Y."/>
            <person name="Jogler C."/>
        </authorList>
    </citation>
    <scope>NUCLEOTIDE SEQUENCE [LARGE SCALE GENOMIC DNA]</scope>
    <source>
        <strain evidence="1 2">DSM 8797</strain>
    </source>
</reference>
<gene>
    <name evidence="1" type="primary">gpgS</name>
    <name evidence="1" type="ORF">GmarT_14930</name>
</gene>
<proteinExistence type="predicted"/>
<name>A0ABX5YIY9_9PLAN</name>
<dbReference type="GO" id="GO:0016757">
    <property type="term" value="F:glycosyltransferase activity"/>
    <property type="evidence" value="ECO:0007669"/>
    <property type="project" value="UniProtKB-KW"/>
</dbReference>
<evidence type="ECO:0000313" key="1">
    <source>
        <dbReference type="EMBL" id="QEG15650.1"/>
    </source>
</evidence>
<keyword evidence="2" id="KW-1185">Reference proteome</keyword>
<organism evidence="1 2">
    <name type="scientific">Gimesia maris</name>
    <dbReference type="NCBI Taxonomy" id="122"/>
    <lineage>
        <taxon>Bacteria</taxon>
        <taxon>Pseudomonadati</taxon>
        <taxon>Planctomycetota</taxon>
        <taxon>Planctomycetia</taxon>
        <taxon>Planctomycetales</taxon>
        <taxon>Planctomycetaceae</taxon>
        <taxon>Gimesia</taxon>
    </lineage>
</organism>
<dbReference type="GeneID" id="98646125"/>
<accession>A0ABX5YIY9</accession>